<evidence type="ECO:0000313" key="2">
    <source>
        <dbReference type="EMBL" id="AKU43599.1"/>
    </source>
</evidence>
<evidence type="ECO:0000313" key="3">
    <source>
        <dbReference type="Proteomes" id="UP000221339"/>
    </source>
</evidence>
<name>A0A0K1LMA5_9CAUD</name>
<sequence length="82" mass="9317">MILNRVALAGEAGEEVYRRDEERVLGILVHAGLIEIFRKGSSIPRRNYARVTEKGRQAIMERQLPAGQRRPERRTGGVFRGT</sequence>
<proteinExistence type="predicted"/>
<dbReference type="Proteomes" id="UP000221339">
    <property type="component" value="Segment"/>
</dbReference>
<organism evidence="2 3">
    <name type="scientific">Caulobacter phage Seuss</name>
    <dbReference type="NCBI Taxonomy" id="1675601"/>
    <lineage>
        <taxon>Viruses</taxon>
        <taxon>Duplodnaviria</taxon>
        <taxon>Heunggongvirae</taxon>
        <taxon>Uroviricota</taxon>
        <taxon>Caudoviricetes</taxon>
        <taxon>Seussvirus</taxon>
        <taxon>Seussvirus seuss</taxon>
    </lineage>
</organism>
<keyword evidence="3" id="KW-1185">Reference proteome</keyword>
<reference evidence="2 3" key="1">
    <citation type="journal article" date="2015" name="Genome Announc.">
        <title>Complete Genome Sequence of Caulobacter crescentus Siphophage Seuss.</title>
        <authorList>
            <person name="Sloan J.M."/>
            <person name="Keene J.L."/>
            <person name="Cahill J.L."/>
            <person name="Rasche E.S."/>
            <person name="Kuty Everett G.F."/>
        </authorList>
    </citation>
    <scope>NUCLEOTIDE SEQUENCE [LARGE SCALE GENOMIC DNA]</scope>
</reference>
<accession>A0A0K1LMA5</accession>
<protein>
    <submittedName>
        <fullName evidence="2">Uncharacterized protein</fullName>
    </submittedName>
</protein>
<evidence type="ECO:0000256" key="1">
    <source>
        <dbReference type="SAM" id="MobiDB-lite"/>
    </source>
</evidence>
<dbReference type="EMBL" id="KT001914">
    <property type="protein sequence ID" value="AKU43599.1"/>
    <property type="molecule type" value="Genomic_DNA"/>
</dbReference>
<feature type="region of interest" description="Disordered" evidence="1">
    <location>
        <begin position="59"/>
        <end position="82"/>
    </location>
</feature>
<gene>
    <name evidence="2" type="ORF">CPT_Seuss73</name>
</gene>